<protein>
    <recommendedName>
        <fullName evidence="7">Sec-independent protein translocase protein TatC</fullName>
    </recommendedName>
</protein>
<dbReference type="PRINTS" id="PR01840">
    <property type="entry name" value="TATCFAMILY"/>
</dbReference>
<comment type="similarity">
    <text evidence="7">Belongs to the TatC family.</text>
</comment>
<keyword evidence="7" id="KW-0813">Transport</keyword>
<evidence type="ECO:0000256" key="2">
    <source>
        <dbReference type="ARBA" id="ARBA00022692"/>
    </source>
</evidence>
<feature type="region of interest" description="Disordered" evidence="8">
    <location>
        <begin position="1"/>
        <end position="23"/>
    </location>
</feature>
<feature type="region of interest" description="Disordered" evidence="8">
    <location>
        <begin position="274"/>
        <end position="323"/>
    </location>
</feature>
<sequence>MARDPHRRESRRTRSRRQNPDGTMSLRDHLYDLRHRLTLAIAFLAVGAIFGYFWWAWEIWPNGSLSKIMLEPYCSLPPNTRPPGPCTLLQTTPFEGFLVRLKVGLGAGAVLTSPLWLYQIWAFIAPGLYNKERKFARRFVLFASVLFVAGAFLAYYVVPQGLEVVVGFGGEVFTTFFKADEYFSFILVMLLIFGVSFELPLVIVMLNQTGVLPYEKLKRWRRGFFFGLFVFAAVATPGTDPFSMLALAIAMVLLFEVAVQIARVHDKRKAKLEAGGEEDYSTLDDDEVSTLNLDNTRAEDEQPSPTPASPPDRPKSSGYDDVT</sequence>
<evidence type="ECO:0000256" key="1">
    <source>
        <dbReference type="ARBA" id="ARBA00004141"/>
    </source>
</evidence>
<dbReference type="PANTHER" id="PTHR30371:SF0">
    <property type="entry name" value="SEC-INDEPENDENT PROTEIN TRANSLOCASE PROTEIN TATC, CHLOROPLASTIC-RELATED"/>
    <property type="match status" value="1"/>
</dbReference>
<gene>
    <name evidence="7 9" type="primary">tatC</name>
    <name evidence="9" type="ORF">LWC34_11380</name>
</gene>
<keyword evidence="3 7" id="KW-0653">Protein transport</keyword>
<evidence type="ECO:0000313" key="10">
    <source>
        <dbReference type="Proteomes" id="UP001521150"/>
    </source>
</evidence>
<evidence type="ECO:0000256" key="5">
    <source>
        <dbReference type="ARBA" id="ARBA00023010"/>
    </source>
</evidence>
<evidence type="ECO:0000256" key="7">
    <source>
        <dbReference type="HAMAP-Rule" id="MF_00902"/>
    </source>
</evidence>
<reference evidence="9 10" key="1">
    <citation type="submission" date="2021-12" db="EMBL/GenBank/DDBJ databases">
        <title>Genome sequence of Kibdelosporangium philippinense ATCC 49844.</title>
        <authorList>
            <person name="Fedorov E.A."/>
            <person name="Omeragic M."/>
            <person name="Shalygina K.F."/>
            <person name="Maclea K.S."/>
        </authorList>
    </citation>
    <scope>NUCLEOTIDE SEQUENCE [LARGE SCALE GENOMIC DNA]</scope>
    <source>
        <strain evidence="9 10">ATCC 49844</strain>
    </source>
</reference>
<dbReference type="HAMAP" id="MF_00902">
    <property type="entry name" value="TatC"/>
    <property type="match status" value="1"/>
</dbReference>
<feature type="transmembrane region" description="Helical" evidence="7">
    <location>
        <begin position="242"/>
        <end position="262"/>
    </location>
</feature>
<comment type="subcellular location">
    <subcellularLocation>
        <location evidence="7">Cell membrane</location>
        <topology evidence="7">Multi-pass membrane protein</topology>
    </subcellularLocation>
    <subcellularLocation>
        <location evidence="1">Membrane</location>
        <topology evidence="1">Multi-pass membrane protein</topology>
    </subcellularLocation>
</comment>
<feature type="compositionally biased region" description="Basic residues" evidence="8">
    <location>
        <begin position="8"/>
        <end position="17"/>
    </location>
</feature>
<feature type="transmembrane region" description="Helical" evidence="7">
    <location>
        <begin position="182"/>
        <end position="207"/>
    </location>
</feature>
<evidence type="ECO:0000313" key="9">
    <source>
        <dbReference type="EMBL" id="MCE7003425.1"/>
    </source>
</evidence>
<organism evidence="9 10">
    <name type="scientific">Kibdelosporangium philippinense</name>
    <dbReference type="NCBI Taxonomy" id="211113"/>
    <lineage>
        <taxon>Bacteria</taxon>
        <taxon>Bacillati</taxon>
        <taxon>Actinomycetota</taxon>
        <taxon>Actinomycetes</taxon>
        <taxon>Pseudonocardiales</taxon>
        <taxon>Pseudonocardiaceae</taxon>
        <taxon>Kibdelosporangium</taxon>
    </lineage>
</organism>
<keyword evidence="10" id="KW-1185">Reference proteome</keyword>
<keyword evidence="2 7" id="KW-0812">Transmembrane</keyword>
<keyword evidence="7" id="KW-1003">Cell membrane</keyword>
<feature type="transmembrane region" description="Helical" evidence="7">
    <location>
        <begin position="139"/>
        <end position="158"/>
    </location>
</feature>
<evidence type="ECO:0000256" key="3">
    <source>
        <dbReference type="ARBA" id="ARBA00022927"/>
    </source>
</evidence>
<feature type="transmembrane region" description="Helical" evidence="7">
    <location>
        <begin position="219"/>
        <end position="236"/>
    </location>
</feature>
<proteinExistence type="inferred from homology"/>
<name>A0ABS8Z6I4_9PSEU</name>
<dbReference type="InterPro" id="IPR002033">
    <property type="entry name" value="TatC"/>
</dbReference>
<keyword evidence="4 7" id="KW-1133">Transmembrane helix</keyword>
<dbReference type="PANTHER" id="PTHR30371">
    <property type="entry name" value="SEC-INDEPENDENT PROTEIN TRANSLOCASE PROTEIN TATC"/>
    <property type="match status" value="1"/>
</dbReference>
<feature type="transmembrane region" description="Helical" evidence="7">
    <location>
        <begin position="97"/>
        <end position="118"/>
    </location>
</feature>
<evidence type="ECO:0000256" key="6">
    <source>
        <dbReference type="ARBA" id="ARBA00023136"/>
    </source>
</evidence>
<feature type="compositionally biased region" description="Acidic residues" evidence="8">
    <location>
        <begin position="275"/>
        <end position="288"/>
    </location>
</feature>
<evidence type="ECO:0000256" key="4">
    <source>
        <dbReference type="ARBA" id="ARBA00022989"/>
    </source>
</evidence>
<dbReference type="EMBL" id="JAJVCN010000001">
    <property type="protein sequence ID" value="MCE7003425.1"/>
    <property type="molecule type" value="Genomic_DNA"/>
</dbReference>
<dbReference type="Proteomes" id="UP001521150">
    <property type="component" value="Unassembled WGS sequence"/>
</dbReference>
<dbReference type="Pfam" id="PF00902">
    <property type="entry name" value="TatC"/>
    <property type="match status" value="1"/>
</dbReference>
<comment type="caution">
    <text evidence="9">The sequence shown here is derived from an EMBL/GenBank/DDBJ whole genome shotgun (WGS) entry which is preliminary data.</text>
</comment>
<accession>A0ABS8Z6I4</accession>
<dbReference type="NCBIfam" id="TIGR00945">
    <property type="entry name" value="tatC"/>
    <property type="match status" value="1"/>
</dbReference>
<evidence type="ECO:0000256" key="8">
    <source>
        <dbReference type="SAM" id="MobiDB-lite"/>
    </source>
</evidence>
<comment type="subunit">
    <text evidence="7">The Tat system comprises two distinct complexes: a TatABC complex, containing multiple copies of TatA, TatB and TatC subunits, and a separate TatA complex, containing only TatA subunits. Substrates initially bind to the TatABC complex, which probably triggers association of the separate TatA complex to form the active translocon.</text>
</comment>
<comment type="function">
    <text evidence="7">Part of the twin-arginine translocation (Tat) system that transports large folded proteins containing a characteristic twin-arginine motif in their signal peptide across membranes. Together with TatB, TatC is part of a receptor directly interacting with Tat signal peptides.</text>
</comment>
<keyword evidence="5 7" id="KW-0811">Translocation</keyword>
<feature type="transmembrane region" description="Helical" evidence="7">
    <location>
        <begin position="37"/>
        <end position="57"/>
    </location>
</feature>
<keyword evidence="6 7" id="KW-0472">Membrane</keyword>